<dbReference type="Proteomes" id="UP001456524">
    <property type="component" value="Unassembled WGS sequence"/>
</dbReference>
<evidence type="ECO:0000313" key="3">
    <source>
        <dbReference type="Proteomes" id="UP001456524"/>
    </source>
</evidence>
<feature type="compositionally biased region" description="Basic and acidic residues" evidence="1">
    <location>
        <begin position="435"/>
        <end position="447"/>
    </location>
</feature>
<feature type="compositionally biased region" description="Acidic residues" evidence="1">
    <location>
        <begin position="398"/>
        <end position="428"/>
    </location>
</feature>
<evidence type="ECO:0000313" key="2">
    <source>
        <dbReference type="EMBL" id="KAK8155877.1"/>
    </source>
</evidence>
<proteinExistence type="predicted"/>
<dbReference type="EMBL" id="JBBWUH010000010">
    <property type="protein sequence ID" value="KAK8155877.1"/>
    <property type="molecule type" value="Genomic_DNA"/>
</dbReference>
<sequence>MAAPSTANVYPNFNNGDVDLALSTARRLKLHSDVLRGASDRFKELLCNENAAILSAKVRKRGDATRFRIELVNVGELHQIGNLVAQKLDANGRIVYEDGPRVSMILDRFGADPANHVLEDWESVIGALYGRPVKIGGSDMLIQSVMRTINIVNIAEYLKLENTPIFTAIELALVETQQALWRSIRADPLDWIELALRINSVAVFKEAATHVIGIWHTITPQRKNSLDPEVHELFSREAAKFVERKKDVQRKILQYKPKVLQYVKNVDRVKGKREHDPHIFVWIGFSGFQMWLAQYLAESKGVDGPDGGYAFFQLLQNGGEGYYTREAQADYAGCSGPGRAIVSDSIKEIKEAMKEIVKDVMIKNLRLDVRQSPVEYFACFDIERKHCPWTDEAVTPEPADDEPSLGGSENDDSDLEVLIAEDDEEDSADVAQMDGTKEAPYKRTHEEYVEDDDDSLFVQ</sequence>
<accession>A0ABR1XIL6</accession>
<protein>
    <recommendedName>
        <fullName evidence="4">BTB domain-containing protein</fullName>
    </recommendedName>
</protein>
<evidence type="ECO:0008006" key="4">
    <source>
        <dbReference type="Google" id="ProtNLM"/>
    </source>
</evidence>
<feature type="region of interest" description="Disordered" evidence="1">
    <location>
        <begin position="391"/>
        <end position="459"/>
    </location>
</feature>
<dbReference type="PANTHER" id="PTHR38119:SF2">
    <property type="entry name" value="TRANSCRIPTION FACTOR DOMAIN-CONTAINING PROTEIN"/>
    <property type="match status" value="1"/>
</dbReference>
<reference evidence="2 3" key="1">
    <citation type="journal article" date="2022" name="G3 (Bethesda)">
        <title>Enemy or ally: a genomic approach to elucidate the lifestyle of Phyllosticta citrichinaensis.</title>
        <authorList>
            <person name="Buijs V.A."/>
            <person name="Groenewald J.Z."/>
            <person name="Haridas S."/>
            <person name="LaButti K.M."/>
            <person name="Lipzen A."/>
            <person name="Martin F.M."/>
            <person name="Barry K."/>
            <person name="Grigoriev I.V."/>
            <person name="Crous P.W."/>
            <person name="Seidl M.F."/>
        </authorList>
    </citation>
    <scope>NUCLEOTIDE SEQUENCE [LARGE SCALE GENOMIC DNA]</scope>
    <source>
        <strain evidence="2 3">CBS 129764</strain>
    </source>
</reference>
<name>A0ABR1XIL6_9PEZI</name>
<evidence type="ECO:0000256" key="1">
    <source>
        <dbReference type="SAM" id="MobiDB-lite"/>
    </source>
</evidence>
<comment type="caution">
    <text evidence="2">The sequence shown here is derived from an EMBL/GenBank/DDBJ whole genome shotgun (WGS) entry which is preliminary data.</text>
</comment>
<dbReference type="PANTHER" id="PTHR38119">
    <property type="entry name" value="BTB DOMAIN-CONTAINING PROTEIN-RELATED"/>
    <property type="match status" value="1"/>
</dbReference>
<feature type="compositionally biased region" description="Acidic residues" evidence="1">
    <location>
        <begin position="448"/>
        <end position="459"/>
    </location>
</feature>
<keyword evidence="3" id="KW-1185">Reference proteome</keyword>
<organism evidence="2 3">
    <name type="scientific">Phyllosticta citrichinensis</name>
    <dbReference type="NCBI Taxonomy" id="1130410"/>
    <lineage>
        <taxon>Eukaryota</taxon>
        <taxon>Fungi</taxon>
        <taxon>Dikarya</taxon>
        <taxon>Ascomycota</taxon>
        <taxon>Pezizomycotina</taxon>
        <taxon>Dothideomycetes</taxon>
        <taxon>Dothideomycetes incertae sedis</taxon>
        <taxon>Botryosphaeriales</taxon>
        <taxon>Phyllostictaceae</taxon>
        <taxon>Phyllosticta</taxon>
    </lineage>
</organism>
<gene>
    <name evidence="2" type="ORF">IWX90DRAFT_50977</name>
</gene>